<dbReference type="OrthoDB" id="2734037at2"/>
<name>A0A098EI48_9BACL</name>
<sequence>MIIKHREKPIKIEGYEALLRRMSLQHPMRNTISDVLKGAQAGIGGEERLDEMLEFFDPPYPHLFIHDLSLPEKIQIDTLLITQSFLMILEVKNMSGKLRLTTNPSGLHQTLANGQEKTYKSPVVQAETAKIKMEKVLKRFSYPLKIETAIVLAYPSQTMEGVPPGVNVWKADEVMVQLHRFQSTEPLITLEQMNAIGQLLLSMHQPYQPFPLAPKFNIAFHEIESGVFCEQCRVKKMNKINRRWHCKTCNFFSGNAHLMALDEWFMIYKSTITAKECMNFLGLRDSDTARRILKNVDLEESGSRCFRTYQPKENLKRQ</sequence>
<reference evidence="2 3" key="1">
    <citation type="submission" date="2014-09" db="EMBL/GenBank/DDBJ databases">
        <authorList>
            <person name="Urmite Genomes Urmite Genomes"/>
        </authorList>
    </citation>
    <scope>NUCLEOTIDE SEQUENCE [LARGE SCALE GENOMIC DNA]</scope>
    <source>
        <strain evidence="2 3">ES2</strain>
    </source>
</reference>
<keyword evidence="3" id="KW-1185">Reference proteome</keyword>
<dbReference type="PROSITE" id="PS50965">
    <property type="entry name" value="NERD"/>
    <property type="match status" value="1"/>
</dbReference>
<dbReference type="InterPro" id="IPR011528">
    <property type="entry name" value="NERD"/>
</dbReference>
<evidence type="ECO:0000313" key="2">
    <source>
        <dbReference type="EMBL" id="CEG21974.1"/>
    </source>
</evidence>
<gene>
    <name evidence="2" type="ORF">BN1080_00894</name>
</gene>
<dbReference type="AlphaFoldDB" id="A0A098EI48"/>
<dbReference type="RefSeq" id="WP_052650715.1">
    <property type="nucleotide sequence ID" value="NZ_CCXS01000001.1"/>
</dbReference>
<dbReference type="EMBL" id="CCXS01000001">
    <property type="protein sequence ID" value="CEG21974.1"/>
    <property type="molecule type" value="Genomic_DNA"/>
</dbReference>
<dbReference type="STRING" id="1499687.BN1080_00894"/>
<accession>A0A098EI48</accession>
<evidence type="ECO:0000313" key="3">
    <source>
        <dbReference type="Proteomes" id="UP000043699"/>
    </source>
</evidence>
<proteinExistence type="predicted"/>
<dbReference type="Pfam" id="PF08378">
    <property type="entry name" value="NERD"/>
    <property type="match status" value="1"/>
</dbReference>
<protein>
    <submittedName>
        <fullName evidence="2">Nuclease-related domain protein</fullName>
    </submittedName>
</protein>
<evidence type="ECO:0000259" key="1">
    <source>
        <dbReference type="PROSITE" id="PS50965"/>
    </source>
</evidence>
<organism evidence="2 3">
    <name type="scientific">Planococcus massiliensis</name>
    <dbReference type="NCBI Taxonomy" id="1499687"/>
    <lineage>
        <taxon>Bacteria</taxon>
        <taxon>Bacillati</taxon>
        <taxon>Bacillota</taxon>
        <taxon>Bacilli</taxon>
        <taxon>Bacillales</taxon>
        <taxon>Caryophanaceae</taxon>
        <taxon>Planococcus</taxon>
    </lineage>
</organism>
<feature type="domain" description="NERD" evidence="1">
    <location>
        <begin position="41"/>
        <end position="156"/>
    </location>
</feature>
<dbReference type="Proteomes" id="UP000043699">
    <property type="component" value="Unassembled WGS sequence"/>
</dbReference>